<dbReference type="STRING" id="33935.ADM90_19335"/>
<dbReference type="AlphaFoldDB" id="A0A0M9DIW6"/>
<organism evidence="2 3">
    <name type="scientific">Lysinibacillus macroides</name>
    <dbReference type="NCBI Taxonomy" id="33935"/>
    <lineage>
        <taxon>Bacteria</taxon>
        <taxon>Bacillati</taxon>
        <taxon>Bacillota</taxon>
        <taxon>Bacilli</taxon>
        <taxon>Bacillales</taxon>
        <taxon>Bacillaceae</taxon>
        <taxon>Lysinibacillus</taxon>
    </lineage>
</organism>
<proteinExistence type="predicted"/>
<evidence type="ECO:0000256" key="1">
    <source>
        <dbReference type="SAM" id="MobiDB-lite"/>
    </source>
</evidence>
<dbReference type="Proteomes" id="UP000037977">
    <property type="component" value="Unassembled WGS sequence"/>
</dbReference>
<dbReference type="PATRIC" id="fig|33935.3.peg.2690"/>
<comment type="caution">
    <text evidence="2">The sequence shown here is derived from an EMBL/GenBank/DDBJ whole genome shotgun (WGS) entry which is preliminary data.</text>
</comment>
<accession>A0A0M9DIW6</accession>
<gene>
    <name evidence="2" type="ORF">ADM90_19335</name>
</gene>
<evidence type="ECO:0000313" key="2">
    <source>
        <dbReference type="EMBL" id="KOY81290.1"/>
    </source>
</evidence>
<evidence type="ECO:0000313" key="3">
    <source>
        <dbReference type="Proteomes" id="UP000037977"/>
    </source>
</evidence>
<sequence>MTLANIKVKIKEGAFPVRYKGERFLVGQELTIDEKHFNGAIMEQLAVTEEPKKPASRTKKTTESE</sequence>
<name>A0A0M9DIW6_9BACI</name>
<feature type="region of interest" description="Disordered" evidence="1">
    <location>
        <begin position="46"/>
        <end position="65"/>
    </location>
</feature>
<keyword evidence="3" id="KW-1185">Reference proteome</keyword>
<reference evidence="2 3" key="1">
    <citation type="submission" date="2015-07" db="EMBL/GenBank/DDBJ databases">
        <title>Genome sequencing project for genomic taxonomy and phylogenomics of Bacillus-like bacteria.</title>
        <authorList>
            <person name="Liu B."/>
            <person name="Wang J."/>
            <person name="Zhu Y."/>
            <person name="Liu G."/>
            <person name="Chen Q."/>
            <person name="Chen Z."/>
            <person name="Che J."/>
            <person name="Ge C."/>
            <person name="Shi H."/>
            <person name="Pan Z."/>
            <person name="Liu X."/>
        </authorList>
    </citation>
    <scope>NUCLEOTIDE SEQUENCE [LARGE SCALE GENOMIC DNA]</scope>
    <source>
        <strain evidence="2 3">DSM 54</strain>
    </source>
</reference>
<protein>
    <submittedName>
        <fullName evidence="2">Uncharacterized protein</fullName>
    </submittedName>
</protein>
<dbReference type="EMBL" id="LGCI01000010">
    <property type="protein sequence ID" value="KOY81290.1"/>
    <property type="molecule type" value="Genomic_DNA"/>
</dbReference>